<gene>
    <name evidence="2" type="ORF">AUP43_16060</name>
</gene>
<dbReference type="GO" id="GO:0016747">
    <property type="term" value="F:acyltransferase activity, transferring groups other than amino-acyl groups"/>
    <property type="evidence" value="ECO:0007669"/>
    <property type="project" value="InterPro"/>
</dbReference>
<dbReference type="InterPro" id="IPR000182">
    <property type="entry name" value="GNAT_dom"/>
</dbReference>
<dbReference type="Proteomes" id="UP000076400">
    <property type="component" value="Unassembled WGS sequence"/>
</dbReference>
<dbReference type="Pfam" id="PF00583">
    <property type="entry name" value="Acetyltransf_1"/>
    <property type="match status" value="1"/>
</dbReference>
<dbReference type="EMBL" id="LPXN01000018">
    <property type="protein sequence ID" value="KZD12526.1"/>
    <property type="molecule type" value="Genomic_DNA"/>
</dbReference>
<evidence type="ECO:0000313" key="3">
    <source>
        <dbReference type="Proteomes" id="UP000076400"/>
    </source>
</evidence>
<feature type="domain" description="N-acetyltransferase" evidence="1">
    <location>
        <begin position="151"/>
        <end position="297"/>
    </location>
</feature>
<dbReference type="SUPFAM" id="SSF55729">
    <property type="entry name" value="Acyl-CoA N-acyltransferases (Nat)"/>
    <property type="match status" value="1"/>
</dbReference>
<organism evidence="2 3">
    <name type="scientific">Oceanibaculum pacificum</name>
    <dbReference type="NCBI Taxonomy" id="580166"/>
    <lineage>
        <taxon>Bacteria</taxon>
        <taxon>Pseudomonadati</taxon>
        <taxon>Pseudomonadota</taxon>
        <taxon>Alphaproteobacteria</taxon>
        <taxon>Rhodospirillales</taxon>
        <taxon>Oceanibaculaceae</taxon>
        <taxon>Oceanibaculum</taxon>
    </lineage>
</organism>
<dbReference type="Gene3D" id="3.40.630.30">
    <property type="match status" value="1"/>
</dbReference>
<dbReference type="RefSeq" id="WP_067552028.1">
    <property type="nucleotide sequence ID" value="NZ_LPXN01000018.1"/>
</dbReference>
<dbReference type="OrthoDB" id="7365268at2"/>
<evidence type="ECO:0000313" key="2">
    <source>
        <dbReference type="EMBL" id="KZD12526.1"/>
    </source>
</evidence>
<dbReference type="CDD" id="cd04301">
    <property type="entry name" value="NAT_SF"/>
    <property type="match status" value="1"/>
</dbReference>
<dbReference type="STRING" id="580166.AUP43_16060"/>
<protein>
    <recommendedName>
        <fullName evidence="1">N-acetyltransferase domain-containing protein</fullName>
    </recommendedName>
</protein>
<sequence>MVSDIVILGMDSGAGRVDAAALDKFLARHADSSMFLRSNLARSGLVNGDEAFQGAYAVALDTDGIAGVAAHYWNGMVAVQAPDDAAALAKAVVAATGRSVKGFLGPRVQVVAARKALGMEARKTRLDSKERLFSLDLAEMQVPDPLKRGIVTCRPPLESEMNLMLEWRIAYAIDQLGAKDTPALRRQATDDIARFCAENNNWVLLREDKPVAYAAFNATVGDIVQVGGVWTPPLLRGNGFARYCVAGALMAAQERGVNHAVLFTGRSKEWPPIRAYSSLGFQEVGDYSVVLFLDEKK</sequence>
<dbReference type="PROSITE" id="PS51186">
    <property type="entry name" value="GNAT"/>
    <property type="match status" value="1"/>
</dbReference>
<reference evidence="2 3" key="1">
    <citation type="submission" date="2015-12" db="EMBL/GenBank/DDBJ databases">
        <title>Genome sequence of Oceanibaculum pacificum MCCC 1A02656.</title>
        <authorList>
            <person name="Lu L."/>
            <person name="Lai Q."/>
            <person name="Shao Z."/>
            <person name="Qian P."/>
        </authorList>
    </citation>
    <scope>NUCLEOTIDE SEQUENCE [LARGE SCALE GENOMIC DNA]</scope>
    <source>
        <strain evidence="2 3">MCCC 1A02656</strain>
    </source>
</reference>
<name>A0A154WGA8_9PROT</name>
<dbReference type="AlphaFoldDB" id="A0A154WGA8"/>
<comment type="caution">
    <text evidence="2">The sequence shown here is derived from an EMBL/GenBank/DDBJ whole genome shotgun (WGS) entry which is preliminary data.</text>
</comment>
<keyword evidence="3" id="KW-1185">Reference proteome</keyword>
<evidence type="ECO:0000259" key="1">
    <source>
        <dbReference type="PROSITE" id="PS51186"/>
    </source>
</evidence>
<accession>A0A154WGA8</accession>
<dbReference type="InterPro" id="IPR016181">
    <property type="entry name" value="Acyl_CoA_acyltransferase"/>
</dbReference>
<proteinExistence type="predicted"/>